<dbReference type="PANTHER" id="PTHR21649">
    <property type="entry name" value="CHLOROPHYLL A/B BINDING PROTEIN"/>
    <property type="match status" value="1"/>
</dbReference>
<feature type="non-terminal residue" evidence="9">
    <location>
        <position position="145"/>
    </location>
</feature>
<evidence type="ECO:0000256" key="2">
    <source>
        <dbReference type="ARBA" id="ARBA00004229"/>
    </source>
</evidence>
<dbReference type="GO" id="GO:0016020">
    <property type="term" value="C:membrane"/>
    <property type="evidence" value="ECO:0007669"/>
    <property type="project" value="InterPro"/>
</dbReference>
<name>B8LE61_THAPS</name>
<dbReference type="Gene3D" id="1.10.3460.10">
    <property type="entry name" value="Chlorophyll a/b binding protein domain"/>
    <property type="match status" value="1"/>
</dbReference>
<dbReference type="OMA" id="QHARWAM"/>
<dbReference type="InterPro" id="IPR001344">
    <property type="entry name" value="Chloro_AB-bd_pln"/>
</dbReference>
<reference evidence="9 10" key="2">
    <citation type="journal article" date="2008" name="Nature">
        <title>The Phaeodactylum genome reveals the evolutionary history of diatom genomes.</title>
        <authorList>
            <person name="Bowler C."/>
            <person name="Allen A.E."/>
            <person name="Badger J.H."/>
            <person name="Grimwood J."/>
            <person name="Jabbari K."/>
            <person name="Kuo A."/>
            <person name="Maheswari U."/>
            <person name="Martens C."/>
            <person name="Maumus F."/>
            <person name="Otillar R.P."/>
            <person name="Rayko E."/>
            <person name="Salamov A."/>
            <person name="Vandepoele K."/>
            <person name="Beszteri B."/>
            <person name="Gruber A."/>
            <person name="Heijde M."/>
            <person name="Katinka M."/>
            <person name="Mock T."/>
            <person name="Valentin K."/>
            <person name="Verret F."/>
            <person name="Berges J.A."/>
            <person name="Brownlee C."/>
            <person name="Cadoret J.P."/>
            <person name="Chiovitti A."/>
            <person name="Choi C.J."/>
            <person name="Coesel S."/>
            <person name="De Martino A."/>
            <person name="Detter J.C."/>
            <person name="Durkin C."/>
            <person name="Falciatore A."/>
            <person name="Fournet J."/>
            <person name="Haruta M."/>
            <person name="Huysman M.J."/>
            <person name="Jenkins B.D."/>
            <person name="Jiroutova K."/>
            <person name="Jorgensen R.E."/>
            <person name="Joubert Y."/>
            <person name="Kaplan A."/>
            <person name="Kroger N."/>
            <person name="Kroth P.G."/>
            <person name="La Roche J."/>
            <person name="Lindquist E."/>
            <person name="Lommer M."/>
            <person name="Martin-Jezequel V."/>
            <person name="Lopez P.J."/>
            <person name="Lucas S."/>
            <person name="Mangogna M."/>
            <person name="McGinnis K."/>
            <person name="Medlin L.K."/>
            <person name="Montsant A."/>
            <person name="Oudot-Le Secq M.P."/>
            <person name="Napoli C."/>
            <person name="Obornik M."/>
            <person name="Parker M.S."/>
            <person name="Petit J.L."/>
            <person name="Porcel B.M."/>
            <person name="Poulsen N."/>
            <person name="Robison M."/>
            <person name="Rychlewski L."/>
            <person name="Rynearson T.A."/>
            <person name="Schmutz J."/>
            <person name="Shapiro H."/>
            <person name="Siaut M."/>
            <person name="Stanley M."/>
            <person name="Sussman M.R."/>
            <person name="Taylor A.R."/>
            <person name="Vardi A."/>
            <person name="von Dassow P."/>
            <person name="Vyverman W."/>
            <person name="Willis A."/>
            <person name="Wyrwicz L.S."/>
            <person name="Rokhsar D.S."/>
            <person name="Weissenbach J."/>
            <person name="Armbrust E.V."/>
            <person name="Green B.R."/>
            <person name="Van de Peer Y."/>
            <person name="Grigoriev I.V."/>
        </authorList>
    </citation>
    <scope>NUCLEOTIDE SEQUENCE [LARGE SCALE GENOMIC DNA]</scope>
    <source>
        <strain evidence="9 10">CCMP1335</strain>
    </source>
</reference>
<dbReference type="EMBL" id="DS999429">
    <property type="protein sequence ID" value="EED86382.1"/>
    <property type="molecule type" value="Genomic_DNA"/>
</dbReference>
<feature type="binding site" evidence="11">
    <location>
        <position position="16"/>
    </location>
    <ligand>
        <name>chlorophyll a</name>
        <dbReference type="ChEBI" id="CHEBI:58416"/>
        <label>2</label>
    </ligand>
</feature>
<sequence length="145" mass="15930">FDPAGFSERAPEWINWFREAELKHGRQAMLAVVGMVVPEFVRIPGEAFSFEAIPNVLDAHDALLDTSMKQILLWISLMEAMSLGALSNMNEFDREPGNFGFDPLGMMPKDAAKAKEMQLKELKNGRLAMVAIGGMVHGAITTGHG</sequence>
<keyword evidence="7" id="KW-0437">Light-harvesting polypeptide</keyword>
<feature type="binding site" evidence="11">
    <location>
        <position position="23"/>
    </location>
    <ligand>
        <name>chlorophyll a</name>
        <dbReference type="ChEBI" id="CHEBI:58416"/>
        <label>3</label>
    </ligand>
</feature>
<feature type="binding site" description="axial binding residue" evidence="8">
    <location>
        <position position="79"/>
    </location>
    <ligand>
        <name>chlorophyll b</name>
        <dbReference type="ChEBI" id="CHEBI:61721"/>
        <label>1</label>
    </ligand>
    <ligandPart>
        <name>Mg</name>
        <dbReference type="ChEBI" id="CHEBI:25107"/>
    </ligandPart>
</feature>
<feature type="binding site" evidence="11">
    <location>
        <position position="121"/>
    </location>
    <ligand>
        <name>chlorophyll a</name>
        <dbReference type="ChEBI" id="CHEBI:58416"/>
        <label>6</label>
        <note>axial binding residue</note>
    </ligand>
    <ligandPart>
        <name>Mg</name>
        <dbReference type="ChEBI" id="CHEBI:25107"/>
    </ligandPart>
</feature>
<dbReference type="PDB" id="8ZEH">
    <property type="method" value="EM"/>
    <property type="resolution" value="2.78 A"/>
    <property type="chains" value="F=1-144"/>
</dbReference>
<reference evidence="11" key="3">
    <citation type="journal article" date="2025" name="J. Integr. Plant Biol.">
        <title>Structures of PSI-FCPI from Thalassiosira pseudonana grown under high light provide evidence for convergent evolution and light-adaptive strategies in diatom FCPIs.</title>
        <authorList>
            <person name="Feng Y."/>
            <person name="Li Z."/>
            <person name="Yang Y."/>
            <person name="Shen L."/>
            <person name="Li X."/>
            <person name="Liu X."/>
            <person name="Zhang X."/>
            <person name="Zhang J."/>
            <person name="Ren F."/>
            <person name="Wang Y."/>
            <person name="Liu C."/>
            <person name="Han G."/>
            <person name="Wang X."/>
            <person name="Kuang T."/>
            <person name="Shen J.R."/>
            <person name="Wang W."/>
        </authorList>
    </citation>
    <scope>STRUCTURE BY ELECTRON MICROSCOPY (2.78 ANGSTROMS) OF 1-144 IN COMPLEX WITH CHLOROPHYLL A</scope>
</reference>
<dbReference type="GO" id="GO:0009416">
    <property type="term" value="P:response to light stimulus"/>
    <property type="evidence" value="ECO:0000318"/>
    <property type="project" value="GO_Central"/>
</dbReference>
<feature type="binding site" evidence="11">
    <location>
        <position position="18"/>
    </location>
    <ligand>
        <name>chlorophyll a</name>
        <dbReference type="ChEBI" id="CHEBI:58416"/>
        <label>1</label>
    </ligand>
</feature>
<dbReference type="Proteomes" id="UP000001449">
    <property type="component" value="Unassembled WGS sequence"/>
</dbReference>
<reference evidence="9 10" key="1">
    <citation type="journal article" date="2004" name="Science">
        <title>The genome of the diatom Thalassiosira pseudonana: ecology, evolution, and metabolism.</title>
        <authorList>
            <person name="Armbrust E.V."/>
            <person name="Berges J.A."/>
            <person name="Bowler C."/>
            <person name="Green B.R."/>
            <person name="Martinez D."/>
            <person name="Putnam N.H."/>
            <person name="Zhou S."/>
            <person name="Allen A.E."/>
            <person name="Apt K.E."/>
            <person name="Bechner M."/>
            <person name="Brzezinski M.A."/>
            <person name="Chaal B.K."/>
            <person name="Chiovitti A."/>
            <person name="Davis A.K."/>
            <person name="Demarest M.S."/>
            <person name="Detter J.C."/>
            <person name="Glavina T."/>
            <person name="Goodstein D."/>
            <person name="Hadi M.Z."/>
            <person name="Hellsten U."/>
            <person name="Hildebrand M."/>
            <person name="Jenkins B.D."/>
            <person name="Jurka J."/>
            <person name="Kapitonov V.V."/>
            <person name="Kroger N."/>
            <person name="Lau W.W."/>
            <person name="Lane T.W."/>
            <person name="Larimer F.W."/>
            <person name="Lippmeier J.C."/>
            <person name="Lucas S."/>
            <person name="Medina M."/>
            <person name="Montsant A."/>
            <person name="Obornik M."/>
            <person name="Parker M.S."/>
            <person name="Palenik B."/>
            <person name="Pazour G.J."/>
            <person name="Richardson P.M."/>
            <person name="Rynearson T.A."/>
            <person name="Saito M.A."/>
            <person name="Schwartz D.C."/>
            <person name="Thamatrakoln K."/>
            <person name="Valentin K."/>
            <person name="Vardi A."/>
            <person name="Wilkerson F.P."/>
            <person name="Rokhsar D.S."/>
        </authorList>
    </citation>
    <scope>NUCLEOTIDE SEQUENCE [LARGE SCALE GENOMIC DNA]</scope>
    <source>
        <strain evidence="9 10">CCMP1335</strain>
    </source>
</reference>
<feature type="binding site" evidence="11">
    <location>
        <position position="24"/>
    </location>
    <ligand>
        <name>chlorophyll a</name>
        <dbReference type="ChEBI" id="CHEBI:58416"/>
        <label>2</label>
        <note>axial binding residue</note>
    </ligand>
    <ligandPart>
        <name>Mg</name>
        <dbReference type="ChEBI" id="CHEBI:25107"/>
    </ligandPart>
</feature>
<comment type="subcellular location">
    <subcellularLocation>
        <location evidence="2">Plastid</location>
        <location evidence="2">Chloroplast</location>
    </subcellularLocation>
</comment>
<feature type="binding site" evidence="11">
    <location>
        <position position="79"/>
    </location>
    <ligand>
        <name>chlorophyll a</name>
        <dbReference type="ChEBI" id="CHEBI:58416"/>
        <label>3</label>
        <note>axial binding residue</note>
    </ligand>
    <ligandPart>
        <name>Mg</name>
        <dbReference type="ChEBI" id="CHEBI:25107"/>
    </ligandPart>
</feature>
<feature type="non-terminal residue" evidence="9">
    <location>
        <position position="1"/>
    </location>
</feature>
<dbReference type="GO" id="GO:0016168">
    <property type="term" value="F:chlorophyll binding"/>
    <property type="evidence" value="ECO:0007669"/>
    <property type="project" value="UniProtKB-KW"/>
</dbReference>
<dbReference type="GeneID" id="7447333"/>
<dbReference type="Pfam" id="PF00504">
    <property type="entry name" value="Chloroa_b-bind"/>
    <property type="match status" value="1"/>
</dbReference>
<evidence type="ECO:0000256" key="6">
    <source>
        <dbReference type="ARBA" id="ARBA00022640"/>
    </source>
</evidence>
<feature type="binding site" evidence="11">
    <location>
        <position position="60"/>
    </location>
    <ligand>
        <name>chlorophyll a</name>
        <dbReference type="ChEBI" id="CHEBI:58416"/>
        <label>4</label>
        <note>axial binding residue</note>
    </ligand>
    <ligandPart>
        <name>Mg</name>
        <dbReference type="ChEBI" id="CHEBI:25107"/>
    </ligandPart>
</feature>
<keyword evidence="8" id="KW-0148">Chlorophyll</keyword>
<organism evidence="9 10">
    <name type="scientific">Thalassiosira pseudonana</name>
    <name type="common">Marine diatom</name>
    <name type="synonym">Cyclotella nana</name>
    <dbReference type="NCBI Taxonomy" id="35128"/>
    <lineage>
        <taxon>Eukaryota</taxon>
        <taxon>Sar</taxon>
        <taxon>Stramenopiles</taxon>
        <taxon>Ochrophyta</taxon>
        <taxon>Bacillariophyta</taxon>
        <taxon>Coscinodiscophyceae</taxon>
        <taxon>Thalassiosirophycidae</taxon>
        <taxon>Thalassiosirales</taxon>
        <taxon>Thalassiosiraceae</taxon>
        <taxon>Thalassiosira</taxon>
    </lineage>
</organism>
<evidence type="ECO:0000256" key="7">
    <source>
        <dbReference type="ARBA" id="ARBA00023243"/>
    </source>
</evidence>
<keyword evidence="10" id="KW-1185">Reference proteome</keyword>
<comment type="function">
    <text evidence="1">The light-harvesting complex (LHC) functions as a light receptor, it captures and delivers excitation energy to photosystems with which it is closely associated. Energy is transferred from the carotenoid and chlorophyll C (or B) to chlorophyll A and the photosynthetic reaction centers where it is used to synthesize ATP and reducing power.</text>
</comment>
<dbReference type="HOGENOM" id="CLU_057943_3_2_1"/>
<feature type="binding site" evidence="8">
    <location>
        <position position="21"/>
    </location>
    <ligand>
        <name>chlorophyll a</name>
        <dbReference type="ChEBI" id="CHEBI:58416"/>
        <label>1</label>
    </ligand>
</feature>
<comment type="similarity">
    <text evidence="3">Belongs to the fucoxanthin chlorophyll protein family.</text>
</comment>
<feature type="binding site" evidence="11">
    <location>
        <position position="70"/>
    </location>
    <ligand>
        <name>chlorophyll a</name>
        <dbReference type="ChEBI" id="CHEBI:58416"/>
        <label>5</label>
    </ligand>
</feature>
<keyword evidence="4" id="KW-0150">Chloroplast</keyword>
<accession>B8LE61</accession>
<dbReference type="FunFam" id="1.10.3460.10:FF:000024">
    <property type="entry name" value="Photosystem I light harvesting protein"/>
    <property type="match status" value="1"/>
</dbReference>
<dbReference type="STRING" id="35128.B8LE61"/>
<feature type="binding site" evidence="8">
    <location>
        <position position="120"/>
    </location>
    <ligand>
        <name>chlorophyll a</name>
        <dbReference type="ChEBI" id="CHEBI:58416"/>
        <label>1</label>
    </ligand>
</feature>
<evidence type="ECO:0000256" key="8">
    <source>
        <dbReference type="PIRSR" id="PIRSR601344-1"/>
    </source>
</evidence>
<feature type="binding site" description="axial binding residue" evidence="8">
    <location>
        <position position="26"/>
    </location>
    <ligand>
        <name>chlorophyll b</name>
        <dbReference type="ChEBI" id="CHEBI:61721"/>
        <label>1</label>
    </ligand>
    <ligandPart>
        <name>Mg</name>
        <dbReference type="ChEBI" id="CHEBI:25107"/>
    </ligandPart>
</feature>
<evidence type="ECO:0000313" key="9">
    <source>
        <dbReference type="EMBL" id="EED86382.1"/>
    </source>
</evidence>
<dbReference type="InterPro" id="IPR022796">
    <property type="entry name" value="Chloroa_b-bind"/>
</dbReference>
<evidence type="ECO:0000256" key="1">
    <source>
        <dbReference type="ARBA" id="ARBA00004022"/>
    </source>
</evidence>
<evidence type="ECO:0000313" key="10">
    <source>
        <dbReference type="Proteomes" id="UP000001449"/>
    </source>
</evidence>
<feature type="binding site" evidence="8 11">
    <location>
        <position position="126"/>
    </location>
    <ligand>
        <name>chlorophyll a</name>
        <dbReference type="ChEBI" id="CHEBI:58416"/>
        <label>1</label>
    </ligand>
</feature>
<dbReference type="AlphaFoldDB" id="B8LE61"/>
<dbReference type="eggNOG" id="ENOG502S5AH">
    <property type="taxonomic scope" value="Eukaryota"/>
</dbReference>
<feature type="binding site" evidence="8 11">
    <location>
        <position position="7"/>
    </location>
    <ligand>
        <name>chlorophyll a</name>
        <dbReference type="ChEBI" id="CHEBI:58416"/>
        <label>1</label>
    </ligand>
</feature>
<dbReference type="SUPFAM" id="SSF103511">
    <property type="entry name" value="Chlorophyll a-b binding protein"/>
    <property type="match status" value="1"/>
</dbReference>
<feature type="binding site" evidence="8">
    <location>
        <position position="24"/>
    </location>
    <ligand>
        <name>chlorophyll a</name>
        <dbReference type="ChEBI" id="CHEBI:58416"/>
        <label>1</label>
    </ligand>
</feature>
<gene>
    <name evidence="9" type="primary">lhcA</name>
    <name evidence="9" type="ORF">THAPSDRAFT_bd218</name>
</gene>
<dbReference type="GO" id="GO:0030076">
    <property type="term" value="C:light-harvesting complex"/>
    <property type="evidence" value="ECO:0007669"/>
    <property type="project" value="UniProtKB-KW"/>
</dbReference>
<feature type="binding site" evidence="8">
    <location>
        <position position="124"/>
    </location>
    <ligand>
        <name>chlorophyll a</name>
        <dbReference type="ChEBI" id="CHEBI:58416"/>
        <label>1</label>
    </ligand>
</feature>
<protein>
    <submittedName>
        <fullName evidence="9">Photosystem I light harvesting protein</fullName>
    </submittedName>
</protein>
<feature type="binding site" evidence="11">
    <location>
        <position position="137"/>
    </location>
    <ligand>
        <name>chlorophyll a</name>
        <dbReference type="ChEBI" id="CHEBI:58416"/>
        <label>7</label>
        <note>axial binding residue</note>
    </ligand>
    <ligandPart>
        <name>Mg</name>
        <dbReference type="ChEBI" id="CHEBI:25107"/>
    </ligandPart>
</feature>
<feature type="binding site" evidence="11">
    <location>
        <position position="98"/>
    </location>
    <ligand>
        <name>chlorophyll a</name>
        <dbReference type="ChEBI" id="CHEBI:58416"/>
        <label>6</label>
    </ligand>
</feature>
<keyword evidence="11" id="KW-0002">3D-structure</keyword>
<evidence type="ECO:0000256" key="4">
    <source>
        <dbReference type="ARBA" id="ARBA00022528"/>
    </source>
</evidence>
<proteinExistence type="evidence at protein level"/>
<dbReference type="KEGG" id="tps:THAPSDRAFT_bd218"/>
<dbReference type="InParanoid" id="B8LE61"/>
<feature type="binding site" evidence="11">
    <location>
        <position position="1"/>
    </location>
    <ligand>
        <name>chlorophyll a</name>
        <dbReference type="ChEBI" id="CHEBI:58416"/>
        <label>1</label>
    </ligand>
</feature>
<dbReference type="SMR" id="B8LE61"/>
<keyword evidence="6" id="KW-0934">Plastid</keyword>
<feature type="binding site" evidence="8">
    <location>
        <position position="121"/>
    </location>
    <ligand>
        <name>chlorophyll a</name>
        <dbReference type="ChEBI" id="CHEBI:58416"/>
        <label>1</label>
    </ligand>
</feature>
<dbReference type="GO" id="GO:0009507">
    <property type="term" value="C:chloroplast"/>
    <property type="evidence" value="ECO:0007669"/>
    <property type="project" value="UniProtKB-SubCell"/>
</dbReference>
<keyword evidence="8" id="KW-0157">Chromophore</keyword>
<keyword evidence="5" id="KW-0602">Photosynthesis</keyword>
<feature type="binding site" evidence="11">
    <location>
        <position position="21"/>
    </location>
    <ligand>
        <name>chlorophyll a</name>
        <dbReference type="ChEBI" id="CHEBI:58416"/>
        <label>1</label>
        <note>axial binding residue</note>
    </ligand>
    <ligandPart>
        <name>Mg</name>
        <dbReference type="ChEBI" id="CHEBI:25107"/>
    </ligandPart>
</feature>
<dbReference type="PaxDb" id="35128-Thapsdraft218"/>
<feature type="binding site" evidence="11">
    <location>
        <position position="101"/>
    </location>
    <ligand>
        <name>chlorophyll a</name>
        <dbReference type="ChEBI" id="CHEBI:58416"/>
        <label>6</label>
    </ligand>
</feature>
<evidence type="ECO:0007829" key="11">
    <source>
        <dbReference type="PDB" id="8ZEH"/>
    </source>
</evidence>
<evidence type="ECO:0000256" key="5">
    <source>
        <dbReference type="ARBA" id="ARBA00022531"/>
    </source>
</evidence>
<dbReference type="GO" id="GO:0009768">
    <property type="term" value="P:photosynthesis, light harvesting in photosystem I"/>
    <property type="evidence" value="ECO:0000318"/>
    <property type="project" value="GO_Central"/>
</dbReference>
<feature type="binding site" evidence="11">
    <location>
        <position position="99"/>
    </location>
    <ligand>
        <name>chlorophyll a</name>
        <dbReference type="ChEBI" id="CHEBI:58416"/>
        <label>6</label>
    </ligand>
</feature>
<evidence type="ECO:0000256" key="3">
    <source>
        <dbReference type="ARBA" id="ARBA00005933"/>
    </source>
</evidence>
<dbReference type="RefSeq" id="XP_002297311.1">
    <property type="nucleotide sequence ID" value="XM_002297275.1"/>
</dbReference>